<dbReference type="Gene3D" id="3.20.20.70">
    <property type="entry name" value="Aldolase class I"/>
    <property type="match status" value="1"/>
</dbReference>
<dbReference type="CDD" id="cd01335">
    <property type="entry name" value="Radical_SAM"/>
    <property type="match status" value="1"/>
</dbReference>
<dbReference type="RefSeq" id="WP_359777026.1">
    <property type="nucleotide sequence ID" value="NZ_JBEYRR010000003.1"/>
</dbReference>
<evidence type="ECO:0000259" key="7">
    <source>
        <dbReference type="PROSITE" id="PS51918"/>
    </source>
</evidence>
<proteinExistence type="predicted"/>
<organism evidence="8 9">
    <name type="scientific">Streptomyces huasconensis</name>
    <dbReference type="NCBI Taxonomy" id="1854574"/>
    <lineage>
        <taxon>Bacteria</taxon>
        <taxon>Bacillati</taxon>
        <taxon>Actinomycetota</taxon>
        <taxon>Actinomycetes</taxon>
        <taxon>Kitasatosporales</taxon>
        <taxon>Streptomycetaceae</taxon>
        <taxon>Streptomyces</taxon>
    </lineage>
</organism>
<evidence type="ECO:0000256" key="3">
    <source>
        <dbReference type="ARBA" id="ARBA00022691"/>
    </source>
</evidence>
<reference evidence="8 9" key="1">
    <citation type="submission" date="2024-06" db="EMBL/GenBank/DDBJ databases">
        <title>The Natural Products Discovery Center: Release of the First 8490 Sequenced Strains for Exploring Actinobacteria Biosynthetic Diversity.</title>
        <authorList>
            <person name="Kalkreuter E."/>
            <person name="Kautsar S.A."/>
            <person name="Yang D."/>
            <person name="Bader C.D."/>
            <person name="Teijaro C.N."/>
            <person name="Fluegel L."/>
            <person name="Davis C.M."/>
            <person name="Simpson J.R."/>
            <person name="Lauterbach L."/>
            <person name="Steele A.D."/>
            <person name="Gui C."/>
            <person name="Meng S."/>
            <person name="Li G."/>
            <person name="Viehrig K."/>
            <person name="Ye F."/>
            <person name="Su P."/>
            <person name="Kiefer A.F."/>
            <person name="Nichols A."/>
            <person name="Cepeda A.J."/>
            <person name="Yan W."/>
            <person name="Fan B."/>
            <person name="Jiang Y."/>
            <person name="Adhikari A."/>
            <person name="Zheng C.-J."/>
            <person name="Schuster L."/>
            <person name="Cowan T.M."/>
            <person name="Smanski M.J."/>
            <person name="Chevrette M.G."/>
            <person name="De Carvalho L.P.S."/>
            <person name="Shen B."/>
        </authorList>
    </citation>
    <scope>NUCLEOTIDE SEQUENCE [LARGE SCALE GENOMIC DNA]</scope>
    <source>
        <strain evidence="8 9">NPDC047833</strain>
    </source>
</reference>
<dbReference type="Proteomes" id="UP001553843">
    <property type="component" value="Unassembled WGS sequence"/>
</dbReference>
<keyword evidence="5" id="KW-0408">Iron</keyword>
<dbReference type="Pfam" id="PF04055">
    <property type="entry name" value="Radical_SAM"/>
    <property type="match status" value="1"/>
</dbReference>
<dbReference type="EMBL" id="JBEYRS010000001">
    <property type="protein sequence ID" value="MEW2360511.1"/>
    <property type="molecule type" value="Genomic_DNA"/>
</dbReference>
<dbReference type="SFLD" id="SFLDG01067">
    <property type="entry name" value="SPASM/twitch_domain_containing"/>
    <property type="match status" value="1"/>
</dbReference>
<evidence type="ECO:0000256" key="2">
    <source>
        <dbReference type="ARBA" id="ARBA00022485"/>
    </source>
</evidence>
<protein>
    <submittedName>
        <fullName evidence="8">FxsB family cyclophane-forming radical SAM/SPASM peptide maturase</fullName>
    </submittedName>
</protein>
<sequence length="405" mass="43735">MSHPAWPHAALDPAAHRPVPFRQFVLKVHGRCNLDCSYCYIYRSPDASWRDRPARADATVMRRTAARVAEHVTRHRLTAIRVELHGGEPLLTGPDAVIAYARAVRDAVPADCEVTATVQTNGTLLTRTALDRLTAAGIRVGLSLDGGRAAHNARRTDHAGRPAWPAAHRAARLLAAHPRAYAGILCTIDLAADPVDVYESLLGLDPPGVDFLLPHGNWATPPPGIAPEERPGRHRPRPTPYGDWLATLFDAWWDAGRMRTRVRLFREIAALLLGLPSTAEAVGLSPLAAVVVDTDGAIEQVDSLKSAYAGAPATGLDVFRHGFDRALRHPGVAARQLGLEGRSEECRACPVVRVCGGGNYVHRYAPGSGFLHPSVYCADLERLIRHVADRLSAVAAASPAPSRLF</sequence>
<evidence type="ECO:0000313" key="9">
    <source>
        <dbReference type="Proteomes" id="UP001553843"/>
    </source>
</evidence>
<dbReference type="InterPro" id="IPR013785">
    <property type="entry name" value="Aldolase_TIM"/>
</dbReference>
<dbReference type="SUPFAM" id="SSF102114">
    <property type="entry name" value="Radical SAM enzymes"/>
    <property type="match status" value="1"/>
</dbReference>
<dbReference type="SFLD" id="SFLDG01386">
    <property type="entry name" value="main_SPASM_domain-containing"/>
    <property type="match status" value="1"/>
</dbReference>
<evidence type="ECO:0000256" key="5">
    <source>
        <dbReference type="ARBA" id="ARBA00023004"/>
    </source>
</evidence>
<comment type="caution">
    <text evidence="8">The sequence shown here is derived from an EMBL/GenBank/DDBJ whole genome shotgun (WGS) entry which is preliminary data.</text>
</comment>
<evidence type="ECO:0000256" key="4">
    <source>
        <dbReference type="ARBA" id="ARBA00022723"/>
    </source>
</evidence>
<dbReference type="SFLD" id="SFLDS00029">
    <property type="entry name" value="Radical_SAM"/>
    <property type="match status" value="1"/>
</dbReference>
<keyword evidence="9" id="KW-1185">Reference proteome</keyword>
<comment type="cofactor">
    <cofactor evidence="1">
        <name>[4Fe-4S] cluster</name>
        <dbReference type="ChEBI" id="CHEBI:49883"/>
    </cofactor>
</comment>
<keyword evidence="2" id="KW-0004">4Fe-4S</keyword>
<dbReference type="NCBIfam" id="TIGR04269">
    <property type="entry name" value="SAM_SPASM_FxsB"/>
    <property type="match status" value="1"/>
</dbReference>
<evidence type="ECO:0000256" key="6">
    <source>
        <dbReference type="ARBA" id="ARBA00023014"/>
    </source>
</evidence>
<evidence type="ECO:0000313" key="8">
    <source>
        <dbReference type="EMBL" id="MEW2360511.1"/>
    </source>
</evidence>
<keyword evidence="6" id="KW-0411">Iron-sulfur</keyword>
<keyword evidence="3" id="KW-0949">S-adenosyl-L-methionine</keyword>
<dbReference type="InterPro" id="IPR026335">
    <property type="entry name" value="rSAM_SPASM_FxsB"/>
</dbReference>
<dbReference type="PANTHER" id="PTHR43273:SF8">
    <property type="entry name" value="RADICAL SAM DOMAIN PROTEIN"/>
    <property type="match status" value="1"/>
</dbReference>
<dbReference type="InterPro" id="IPR058240">
    <property type="entry name" value="rSAM_sf"/>
</dbReference>
<dbReference type="PANTHER" id="PTHR43273">
    <property type="entry name" value="ANAEROBIC SULFATASE-MATURATING ENZYME HOMOLOG ASLB-RELATED"/>
    <property type="match status" value="1"/>
</dbReference>
<dbReference type="PROSITE" id="PS01305">
    <property type="entry name" value="MOAA_NIFB_PQQE"/>
    <property type="match status" value="1"/>
</dbReference>
<keyword evidence="4" id="KW-0479">Metal-binding</keyword>
<accession>A0ABV3LM22</accession>
<dbReference type="InterPro" id="IPR023867">
    <property type="entry name" value="Sulphatase_maturase_rSAM"/>
</dbReference>
<feature type="domain" description="Radical SAM core" evidence="7">
    <location>
        <begin position="16"/>
        <end position="254"/>
    </location>
</feature>
<gene>
    <name evidence="8" type="ORF">AB0887_00860</name>
</gene>
<dbReference type="InterPro" id="IPR007197">
    <property type="entry name" value="rSAM"/>
</dbReference>
<dbReference type="InterPro" id="IPR000385">
    <property type="entry name" value="MoaA_NifB_PqqE_Fe-S-bd_CS"/>
</dbReference>
<dbReference type="PROSITE" id="PS51918">
    <property type="entry name" value="RADICAL_SAM"/>
    <property type="match status" value="1"/>
</dbReference>
<name>A0ABV3LM22_9ACTN</name>
<dbReference type="SFLD" id="SFLDG01072">
    <property type="entry name" value="dehydrogenase_like"/>
    <property type="match status" value="1"/>
</dbReference>
<evidence type="ECO:0000256" key="1">
    <source>
        <dbReference type="ARBA" id="ARBA00001966"/>
    </source>
</evidence>